<reference evidence="1 2" key="1">
    <citation type="journal article" date="2019" name="Sci. Rep.">
        <title>Orb-weaving spider Araneus ventricosus genome elucidates the spidroin gene catalogue.</title>
        <authorList>
            <person name="Kono N."/>
            <person name="Nakamura H."/>
            <person name="Ohtoshi R."/>
            <person name="Moran D.A.P."/>
            <person name="Shinohara A."/>
            <person name="Yoshida Y."/>
            <person name="Fujiwara M."/>
            <person name="Mori M."/>
            <person name="Tomita M."/>
            <person name="Arakawa K."/>
        </authorList>
    </citation>
    <scope>NUCLEOTIDE SEQUENCE [LARGE SCALE GENOMIC DNA]</scope>
</reference>
<proteinExistence type="predicted"/>
<organism evidence="1 2">
    <name type="scientific">Araneus ventricosus</name>
    <name type="common">Orbweaver spider</name>
    <name type="synonym">Epeira ventricosa</name>
    <dbReference type="NCBI Taxonomy" id="182803"/>
    <lineage>
        <taxon>Eukaryota</taxon>
        <taxon>Metazoa</taxon>
        <taxon>Ecdysozoa</taxon>
        <taxon>Arthropoda</taxon>
        <taxon>Chelicerata</taxon>
        <taxon>Arachnida</taxon>
        <taxon>Araneae</taxon>
        <taxon>Araneomorphae</taxon>
        <taxon>Entelegynae</taxon>
        <taxon>Araneoidea</taxon>
        <taxon>Araneidae</taxon>
        <taxon>Araneus</taxon>
    </lineage>
</organism>
<dbReference type="EMBL" id="BGPR01161129">
    <property type="protein sequence ID" value="GBL96290.1"/>
    <property type="molecule type" value="Genomic_DNA"/>
</dbReference>
<evidence type="ECO:0000313" key="2">
    <source>
        <dbReference type="Proteomes" id="UP000499080"/>
    </source>
</evidence>
<dbReference type="Proteomes" id="UP000499080">
    <property type="component" value="Unassembled WGS sequence"/>
</dbReference>
<comment type="caution">
    <text evidence="1">The sequence shown here is derived from an EMBL/GenBank/DDBJ whole genome shotgun (WGS) entry which is preliminary data.</text>
</comment>
<sequence>MDLFRLTWLENMAPNSSSRCKNISEHLFWLRRNVPFRVWFAFGSSIPRRQTEDGLATSKHLSWFRRNFPLLVWFAFGSSIPRHHAEHGLATSEHLFWFRRNIPIRVWFV</sequence>
<keyword evidence="2" id="KW-1185">Reference proteome</keyword>
<name>A0A4Y2BVS7_ARAVE</name>
<accession>A0A4Y2BVS7</accession>
<dbReference type="AlphaFoldDB" id="A0A4Y2BVS7"/>
<protein>
    <submittedName>
        <fullName evidence="1">Uncharacterized protein</fullName>
    </submittedName>
</protein>
<gene>
    <name evidence="1" type="ORF">AVEN_183846_1</name>
</gene>
<evidence type="ECO:0000313" key="1">
    <source>
        <dbReference type="EMBL" id="GBL96290.1"/>
    </source>
</evidence>